<protein>
    <submittedName>
        <fullName evidence="1">Uncharacterized protein</fullName>
    </submittedName>
</protein>
<gene>
    <name evidence="1" type="ORF">O1611_g8779</name>
</gene>
<comment type="caution">
    <text evidence="1">The sequence shown here is derived from an EMBL/GenBank/DDBJ whole genome shotgun (WGS) entry which is preliminary data.</text>
</comment>
<accession>A0ACC2JBS5</accession>
<dbReference type="EMBL" id="JAPUUL010002716">
    <property type="protein sequence ID" value="KAJ8124861.1"/>
    <property type="molecule type" value="Genomic_DNA"/>
</dbReference>
<evidence type="ECO:0000313" key="1">
    <source>
        <dbReference type="EMBL" id="KAJ8124861.1"/>
    </source>
</evidence>
<keyword evidence="2" id="KW-1185">Reference proteome</keyword>
<dbReference type="Proteomes" id="UP001153332">
    <property type="component" value="Unassembled WGS sequence"/>
</dbReference>
<proteinExistence type="predicted"/>
<evidence type="ECO:0000313" key="2">
    <source>
        <dbReference type="Proteomes" id="UP001153332"/>
    </source>
</evidence>
<name>A0ACC2JBS5_9PEZI</name>
<sequence>MQSISYRSFLTAALPVAHALQAYIGQNTCPWNTLSSNYEQYMCSPLNLINPLDEVQGRERSHQRNDASGQERNIWSTSPDCFSEYCVYSNDGFGRGISLITTALNYDRIKRIQTPEIVSRKDDEKARIVEIPTKGRGLVATRAIRRGERIMAAKPAFLVHREAFMELPLEDIYSLMDMAVNRLPKPRRESYLAQAGTMGGHKITDILFTNSFQVALADQDGFHYANFPDVSIFNHDCRPNLAFFVDKNLTHYTYAVRDIRPGEELTISYLDGLQVRSMRQERTQNSLGFSCGCSQCSLPKKESAESDNRLLAISQIEKNLSDFNGKAPSPTMIEEYVALYRKERLEYKMAEAYTLAALNYNLIGKAGMAKKYARLSVEATLLESGPDAADVAQMKILADSPKSHWSWNMRPHR</sequence>
<organism evidence="1 2">
    <name type="scientific">Lasiodiplodia mahajangana</name>
    <dbReference type="NCBI Taxonomy" id="1108764"/>
    <lineage>
        <taxon>Eukaryota</taxon>
        <taxon>Fungi</taxon>
        <taxon>Dikarya</taxon>
        <taxon>Ascomycota</taxon>
        <taxon>Pezizomycotina</taxon>
        <taxon>Dothideomycetes</taxon>
        <taxon>Dothideomycetes incertae sedis</taxon>
        <taxon>Botryosphaeriales</taxon>
        <taxon>Botryosphaeriaceae</taxon>
        <taxon>Lasiodiplodia</taxon>
    </lineage>
</organism>
<reference evidence="1" key="1">
    <citation type="submission" date="2022-12" db="EMBL/GenBank/DDBJ databases">
        <title>Genome Sequence of Lasiodiplodia mahajangana.</title>
        <authorList>
            <person name="Buettner E."/>
        </authorList>
    </citation>
    <scope>NUCLEOTIDE SEQUENCE</scope>
    <source>
        <strain evidence="1">VT137</strain>
    </source>
</reference>